<name>A0A239NF88_9ACTN</name>
<dbReference type="EMBL" id="FZOF01000035">
    <property type="protein sequence ID" value="SNT53430.1"/>
    <property type="molecule type" value="Genomic_DNA"/>
</dbReference>
<feature type="transmembrane region" description="Helical" evidence="7">
    <location>
        <begin position="212"/>
        <end position="237"/>
    </location>
</feature>
<feature type="transmembrane region" description="Helical" evidence="7">
    <location>
        <begin position="169"/>
        <end position="191"/>
    </location>
</feature>
<evidence type="ECO:0000256" key="8">
    <source>
        <dbReference type="SAM" id="MobiDB-lite"/>
    </source>
</evidence>
<evidence type="ECO:0000313" key="11">
    <source>
        <dbReference type="Proteomes" id="UP000198280"/>
    </source>
</evidence>
<evidence type="ECO:0000256" key="2">
    <source>
        <dbReference type="ARBA" id="ARBA00022448"/>
    </source>
</evidence>
<proteinExistence type="inferred from homology"/>
<evidence type="ECO:0000256" key="5">
    <source>
        <dbReference type="ARBA" id="ARBA00022989"/>
    </source>
</evidence>
<dbReference type="InterPro" id="IPR050901">
    <property type="entry name" value="BP-dep_ABC_trans_perm"/>
</dbReference>
<dbReference type="Gene3D" id="1.10.3720.10">
    <property type="entry name" value="MetI-like"/>
    <property type="match status" value="1"/>
</dbReference>
<organism evidence="10 11">
    <name type="scientific">Actinacidiphila glaucinigra</name>
    <dbReference type="NCBI Taxonomy" id="235986"/>
    <lineage>
        <taxon>Bacteria</taxon>
        <taxon>Bacillati</taxon>
        <taxon>Actinomycetota</taxon>
        <taxon>Actinomycetes</taxon>
        <taxon>Kitasatosporales</taxon>
        <taxon>Streptomycetaceae</taxon>
        <taxon>Actinacidiphila</taxon>
    </lineage>
</organism>
<dbReference type="PROSITE" id="PS50928">
    <property type="entry name" value="ABC_TM1"/>
    <property type="match status" value="1"/>
</dbReference>
<dbReference type="GO" id="GO:0005886">
    <property type="term" value="C:plasma membrane"/>
    <property type="evidence" value="ECO:0007669"/>
    <property type="project" value="UniProtKB-SubCell"/>
</dbReference>
<dbReference type="CDD" id="cd06261">
    <property type="entry name" value="TM_PBP2"/>
    <property type="match status" value="1"/>
</dbReference>
<dbReference type="PANTHER" id="PTHR32243">
    <property type="entry name" value="MALTOSE TRANSPORT SYSTEM PERMEASE-RELATED"/>
    <property type="match status" value="1"/>
</dbReference>
<feature type="transmembrane region" description="Helical" evidence="7">
    <location>
        <begin position="88"/>
        <end position="115"/>
    </location>
</feature>
<evidence type="ECO:0000256" key="7">
    <source>
        <dbReference type="RuleBase" id="RU363032"/>
    </source>
</evidence>
<comment type="subcellular location">
    <subcellularLocation>
        <location evidence="1 7">Cell membrane</location>
        <topology evidence="1 7">Multi-pass membrane protein</topology>
    </subcellularLocation>
</comment>
<evidence type="ECO:0000256" key="3">
    <source>
        <dbReference type="ARBA" id="ARBA00022475"/>
    </source>
</evidence>
<keyword evidence="3" id="KW-1003">Cell membrane</keyword>
<dbReference type="Proteomes" id="UP000198280">
    <property type="component" value="Unassembled WGS sequence"/>
</dbReference>
<dbReference type="InterPro" id="IPR000515">
    <property type="entry name" value="MetI-like"/>
</dbReference>
<keyword evidence="4 7" id="KW-0812">Transmembrane</keyword>
<dbReference type="GO" id="GO:0055085">
    <property type="term" value="P:transmembrane transport"/>
    <property type="evidence" value="ECO:0007669"/>
    <property type="project" value="InterPro"/>
</dbReference>
<evidence type="ECO:0000259" key="9">
    <source>
        <dbReference type="PROSITE" id="PS50928"/>
    </source>
</evidence>
<protein>
    <submittedName>
        <fullName evidence="10">Carbohydrate ABC transporter membrane protein 2, CUT1 family</fullName>
    </submittedName>
</protein>
<feature type="transmembrane region" description="Helical" evidence="7">
    <location>
        <begin position="274"/>
        <end position="292"/>
    </location>
</feature>
<reference evidence="10 11" key="1">
    <citation type="submission" date="2017-06" db="EMBL/GenBank/DDBJ databases">
        <authorList>
            <person name="Kim H.J."/>
            <person name="Triplett B.A."/>
        </authorList>
    </citation>
    <scope>NUCLEOTIDE SEQUENCE [LARGE SCALE GENOMIC DNA]</scope>
    <source>
        <strain evidence="10 11">CGMCC 4.1858</strain>
    </source>
</reference>
<dbReference type="Pfam" id="PF00528">
    <property type="entry name" value="BPD_transp_1"/>
    <property type="match status" value="1"/>
</dbReference>
<gene>
    <name evidence="10" type="ORF">SAMN05216252_13533</name>
</gene>
<feature type="transmembrane region" description="Helical" evidence="7">
    <location>
        <begin position="29"/>
        <end position="50"/>
    </location>
</feature>
<keyword evidence="5 7" id="KW-1133">Transmembrane helix</keyword>
<sequence length="307" mass="33096">MTMIDSPSLGAPSTGSARPGGRRARAGRAVTYTLVTALALAIAVPVAWVLTASLKAKSEFFGSPWTLPEALRWENYVDAFTDAHLGSYFLTSVLVTVLGLVFVLAVSVPAAYVIARYDFPGKGAVETALLAGLFVNVNYIVVPIFLMLVDWDKALVDAFPDGFFLDNPTVLSLVYAATSIPFTIYLLTAYFRSIPVEYEDAAALDGASRFRIMTTIMLPMARPAVTTVILFNFLAYWNDFIISLTLLPGEGKTVQVGLLNLFTAQKAAADYGRLYAGMVIVIVPVLLVYALIQKRLIEGMASGGVKG</sequence>
<evidence type="ECO:0000313" key="10">
    <source>
        <dbReference type="EMBL" id="SNT53430.1"/>
    </source>
</evidence>
<accession>A0A239NF88</accession>
<feature type="region of interest" description="Disordered" evidence="8">
    <location>
        <begin position="1"/>
        <end position="22"/>
    </location>
</feature>
<comment type="similarity">
    <text evidence="7">Belongs to the binding-protein-dependent transport system permease family.</text>
</comment>
<evidence type="ECO:0000256" key="6">
    <source>
        <dbReference type="ARBA" id="ARBA00023136"/>
    </source>
</evidence>
<keyword evidence="11" id="KW-1185">Reference proteome</keyword>
<keyword evidence="6 7" id="KW-0472">Membrane</keyword>
<evidence type="ECO:0000256" key="1">
    <source>
        <dbReference type="ARBA" id="ARBA00004651"/>
    </source>
</evidence>
<dbReference type="AlphaFoldDB" id="A0A239NF88"/>
<feature type="transmembrane region" description="Helical" evidence="7">
    <location>
        <begin position="127"/>
        <end position="149"/>
    </location>
</feature>
<keyword evidence="2 7" id="KW-0813">Transport</keyword>
<dbReference type="SUPFAM" id="SSF161098">
    <property type="entry name" value="MetI-like"/>
    <property type="match status" value="1"/>
</dbReference>
<feature type="domain" description="ABC transmembrane type-1" evidence="9">
    <location>
        <begin position="89"/>
        <end position="292"/>
    </location>
</feature>
<evidence type="ECO:0000256" key="4">
    <source>
        <dbReference type="ARBA" id="ARBA00022692"/>
    </source>
</evidence>
<dbReference type="PANTHER" id="PTHR32243:SF24">
    <property type="entry name" value="DIACETYLCHITOBIOSE UPTAKE SYSTEM PERMEASE PROTEIN NGCG"/>
    <property type="match status" value="1"/>
</dbReference>
<dbReference type="InterPro" id="IPR035906">
    <property type="entry name" value="MetI-like_sf"/>
</dbReference>